<organism evidence="2 3">
    <name type="scientific">Bifidobacterium callitrichos</name>
    <dbReference type="NCBI Taxonomy" id="762209"/>
    <lineage>
        <taxon>Bacteria</taxon>
        <taxon>Bacillati</taxon>
        <taxon>Actinomycetota</taxon>
        <taxon>Actinomycetes</taxon>
        <taxon>Bifidobacteriales</taxon>
        <taxon>Bifidobacteriaceae</taxon>
        <taxon>Bifidobacterium</taxon>
    </lineage>
</organism>
<feature type="transmembrane region" description="Helical" evidence="1">
    <location>
        <begin position="12"/>
        <end position="32"/>
    </location>
</feature>
<accession>A0A5M9ZBT6</accession>
<gene>
    <name evidence="2" type="ORF">EMB92_08090</name>
</gene>
<evidence type="ECO:0000313" key="2">
    <source>
        <dbReference type="EMBL" id="KAA8815900.1"/>
    </source>
</evidence>
<dbReference type="AlphaFoldDB" id="A0A5M9ZBT6"/>
<protein>
    <submittedName>
        <fullName evidence="2">Uncharacterized protein</fullName>
    </submittedName>
</protein>
<name>A0A5M9ZBT6_9BIFI</name>
<sequence length="197" mass="22399">MMNGKSYESRLIWRPVVALVVLVVFVGISYIWQTSREVTGKTIEREMLSLSADASEDRLRELGYLSLSEANSTNAVANFIDDVNANRQSVLRMIEDDPSGDGPKVRVLMFDLYQEDLGGVTTSDHAVTVSKASGPGQIREWIYDCSTRQWVTYDKRFSRDMRVRVEDGRHVVDLVNIPSHYPIDSKWKGSDERLTYS</sequence>
<dbReference type="RefSeq" id="WP_150394447.1">
    <property type="nucleotide sequence ID" value="NZ_RZJP01000003.1"/>
</dbReference>
<keyword evidence="1" id="KW-1133">Transmembrane helix</keyword>
<keyword evidence="1" id="KW-0812">Transmembrane</keyword>
<dbReference type="EMBL" id="RZJP01000003">
    <property type="protein sequence ID" value="KAA8815900.1"/>
    <property type="molecule type" value="Genomic_DNA"/>
</dbReference>
<keyword evidence="1" id="KW-0472">Membrane</keyword>
<dbReference type="Proteomes" id="UP000326060">
    <property type="component" value="Unassembled WGS sequence"/>
</dbReference>
<evidence type="ECO:0000313" key="3">
    <source>
        <dbReference type="Proteomes" id="UP000326060"/>
    </source>
</evidence>
<reference evidence="2 3" key="1">
    <citation type="journal article" date="2019" name="Syst. Appl. Microbiol.">
        <title>Characterization of Bifidobacterium species in feaces of the Egyptian fruit bat: Description of B. vespertilionis sp. nov. and B. rousetti sp. nov.</title>
        <authorList>
            <person name="Modesto M."/>
            <person name="Satti M."/>
            <person name="Watanabe K."/>
            <person name="Puglisi E."/>
            <person name="Morelli L."/>
            <person name="Huang C.-H."/>
            <person name="Liou J.-S."/>
            <person name="Miyashita M."/>
            <person name="Tamura T."/>
            <person name="Saito S."/>
            <person name="Mori K."/>
            <person name="Huang L."/>
            <person name="Sciavilla P."/>
            <person name="Sandri C."/>
            <person name="Spiezio C."/>
            <person name="Vitali F."/>
            <person name="Cavalieri D."/>
            <person name="Perpetuini G."/>
            <person name="Tofalo R."/>
            <person name="Bonetti A."/>
            <person name="Arita M."/>
            <person name="Mattarelli P."/>
        </authorList>
    </citation>
    <scope>NUCLEOTIDE SEQUENCE [LARGE SCALE GENOMIC DNA]</scope>
    <source>
        <strain evidence="2 3">RST27</strain>
    </source>
</reference>
<evidence type="ECO:0000256" key="1">
    <source>
        <dbReference type="SAM" id="Phobius"/>
    </source>
</evidence>
<comment type="caution">
    <text evidence="2">The sequence shown here is derived from an EMBL/GenBank/DDBJ whole genome shotgun (WGS) entry which is preliminary data.</text>
</comment>
<proteinExistence type="predicted"/>